<dbReference type="Proteomes" id="UP000239494">
    <property type="component" value="Unassembled WGS sequence"/>
</dbReference>
<evidence type="ECO:0000313" key="1">
    <source>
        <dbReference type="EMBL" id="PRY32680.1"/>
    </source>
</evidence>
<keyword evidence="2" id="KW-1185">Reference proteome</keyword>
<sequence length="92" mass="8981">MGSATGSAGGRGWTEMGLLDGTDAAVDELVCGDVEMLGTVGGGFGAASGDPQLVAMSSTTKPAPATAAVDQTAFFRNGTTSTIGADGRNQNP</sequence>
<dbReference type="EMBL" id="PVTF01000020">
    <property type="protein sequence ID" value="PRY32680.1"/>
    <property type="molecule type" value="Genomic_DNA"/>
</dbReference>
<reference evidence="1 2" key="1">
    <citation type="submission" date="2018-03" db="EMBL/GenBank/DDBJ databases">
        <title>Genomic Encyclopedia of Archaeal and Bacterial Type Strains, Phase II (KMG-II): from individual species to whole genera.</title>
        <authorList>
            <person name="Goeker M."/>
        </authorList>
    </citation>
    <scope>NUCLEOTIDE SEQUENCE [LARGE SCALE GENOMIC DNA]</scope>
    <source>
        <strain evidence="1 2">DSM 44720</strain>
    </source>
</reference>
<organism evidence="1 2">
    <name type="scientific">Umezawaea tangerina</name>
    <dbReference type="NCBI Taxonomy" id="84725"/>
    <lineage>
        <taxon>Bacteria</taxon>
        <taxon>Bacillati</taxon>
        <taxon>Actinomycetota</taxon>
        <taxon>Actinomycetes</taxon>
        <taxon>Pseudonocardiales</taxon>
        <taxon>Pseudonocardiaceae</taxon>
        <taxon>Umezawaea</taxon>
    </lineage>
</organism>
<evidence type="ECO:0000313" key="2">
    <source>
        <dbReference type="Proteomes" id="UP000239494"/>
    </source>
</evidence>
<accession>A0A2T0SGY8</accession>
<protein>
    <submittedName>
        <fullName evidence="1">Uncharacterized protein</fullName>
    </submittedName>
</protein>
<proteinExistence type="predicted"/>
<comment type="caution">
    <text evidence="1">The sequence shown here is derived from an EMBL/GenBank/DDBJ whole genome shotgun (WGS) entry which is preliminary data.</text>
</comment>
<gene>
    <name evidence="1" type="ORF">CLV43_12099</name>
</gene>
<name>A0A2T0SGY8_9PSEU</name>
<dbReference type="AlphaFoldDB" id="A0A2T0SGY8"/>